<dbReference type="GO" id="GO:0000049">
    <property type="term" value="F:tRNA binding"/>
    <property type="evidence" value="ECO:0007669"/>
    <property type="project" value="UniProtKB-UniRule"/>
</dbReference>
<dbReference type="Pfam" id="PF05670">
    <property type="entry name" value="NFACT-R_1"/>
    <property type="match status" value="1"/>
</dbReference>
<protein>
    <recommendedName>
        <fullName evidence="5">Rqc2 homolog RqcH</fullName>
        <shortName evidence="5">RqcH</shortName>
    </recommendedName>
</protein>
<evidence type="ECO:0000313" key="8">
    <source>
        <dbReference type="Proteomes" id="UP000886860"/>
    </source>
</evidence>
<dbReference type="GO" id="GO:0043023">
    <property type="term" value="F:ribosomal large subunit binding"/>
    <property type="evidence" value="ECO:0007669"/>
    <property type="project" value="UniProtKB-UniRule"/>
</dbReference>
<dbReference type="InterPro" id="IPR051608">
    <property type="entry name" value="RQC_Subunit_NEMF"/>
</dbReference>
<comment type="function">
    <text evidence="5">Key component of the ribosome quality control system (RQC), a ribosome-associated complex that mediates the extraction of incompletely synthesized nascent chains from stalled ribosomes and their subsequent degradation. RqcH recruits Ala-charged tRNA, and with RqcP directs the elongation of stalled nascent chains on 50S ribosomal subunits, leading to non-templated C-terminal alanine extensions (Ala tail). The Ala tail promotes nascent chain degradation. May add between 1 and at least 8 Ala residues. Binds to stalled 50S ribosomal subunits.</text>
</comment>
<dbReference type="SUPFAM" id="SSF46946">
    <property type="entry name" value="S13-like H2TH domain"/>
    <property type="match status" value="1"/>
</dbReference>
<dbReference type="Gene3D" id="2.30.310.10">
    <property type="entry name" value="ibrinogen binding protein from staphylococcus aureus domain"/>
    <property type="match status" value="1"/>
</dbReference>
<evidence type="ECO:0000313" key="7">
    <source>
        <dbReference type="EMBL" id="HIT43168.1"/>
    </source>
</evidence>
<keyword evidence="3 5" id="KW-0694">RNA-binding</keyword>
<evidence type="ECO:0000256" key="2">
    <source>
        <dbReference type="ARBA" id="ARBA00022730"/>
    </source>
</evidence>
<evidence type="ECO:0000256" key="4">
    <source>
        <dbReference type="ARBA" id="ARBA00022917"/>
    </source>
</evidence>
<dbReference type="EMBL" id="DVKS01000230">
    <property type="protein sequence ID" value="HIT43168.1"/>
    <property type="molecule type" value="Genomic_DNA"/>
</dbReference>
<dbReference type="PANTHER" id="PTHR15239">
    <property type="entry name" value="NUCLEAR EXPORT MEDIATOR FACTOR NEMF"/>
    <property type="match status" value="1"/>
</dbReference>
<reference evidence="7" key="1">
    <citation type="submission" date="2020-10" db="EMBL/GenBank/DDBJ databases">
        <authorList>
            <person name="Gilroy R."/>
        </authorList>
    </citation>
    <scope>NUCLEOTIDE SEQUENCE</scope>
    <source>
        <strain evidence="7">CHK123-3438</strain>
    </source>
</reference>
<dbReference type="Pfam" id="PF05833">
    <property type="entry name" value="NFACT_N"/>
    <property type="match status" value="2"/>
</dbReference>
<organism evidence="7 8">
    <name type="scientific">Candidatus Caccovicinus merdipullorum</name>
    <dbReference type="NCBI Taxonomy" id="2840724"/>
    <lineage>
        <taxon>Bacteria</taxon>
        <taxon>Bacillati</taxon>
        <taxon>Bacillota</taxon>
        <taxon>Clostridia</taxon>
        <taxon>Eubacteriales</taxon>
        <taxon>Candidatus Caccovicinus</taxon>
    </lineage>
</organism>
<keyword evidence="4 5" id="KW-0648">Protein biosynthesis</keyword>
<dbReference type="GO" id="GO:0072344">
    <property type="term" value="P:rescue of stalled ribosome"/>
    <property type="evidence" value="ECO:0007669"/>
    <property type="project" value="UniProtKB-UniRule"/>
</dbReference>
<gene>
    <name evidence="5" type="primary">rqcH</name>
    <name evidence="7" type="ORF">IAB60_13915</name>
</gene>
<keyword evidence="1 5" id="KW-0820">tRNA-binding</keyword>
<evidence type="ECO:0000256" key="5">
    <source>
        <dbReference type="HAMAP-Rule" id="MF_00844"/>
    </source>
</evidence>
<comment type="subunit">
    <text evidence="5">Associates with stalled 50S ribosomal subunits. Binds to RqcP.</text>
</comment>
<dbReference type="FunFam" id="2.30.310.10:FF:000004">
    <property type="entry name" value="Fibronectin-binding protein A"/>
    <property type="match status" value="1"/>
</dbReference>
<evidence type="ECO:0000256" key="1">
    <source>
        <dbReference type="ARBA" id="ARBA00022555"/>
    </source>
</evidence>
<comment type="similarity">
    <text evidence="5">Belongs to the NEMF family.</text>
</comment>
<dbReference type="Gene3D" id="1.10.8.50">
    <property type="match status" value="1"/>
</dbReference>
<dbReference type="InterPro" id="IPR008532">
    <property type="entry name" value="NFACT_RNA-bd"/>
</dbReference>
<feature type="domain" description="NFACT RNA-binding" evidence="6">
    <location>
        <begin position="505"/>
        <end position="597"/>
    </location>
</feature>
<comment type="caution">
    <text evidence="7">The sequence shown here is derived from an EMBL/GenBank/DDBJ whole genome shotgun (WGS) entry which is preliminary data.</text>
</comment>
<accession>A0A9D1KG11</accession>
<dbReference type="InterPro" id="IPR010979">
    <property type="entry name" value="Ribosomal_uS13-like_H2TH"/>
</dbReference>
<evidence type="ECO:0000256" key="3">
    <source>
        <dbReference type="ARBA" id="ARBA00022884"/>
    </source>
</evidence>
<evidence type="ECO:0000259" key="6">
    <source>
        <dbReference type="Pfam" id="PF05670"/>
    </source>
</evidence>
<reference evidence="7" key="2">
    <citation type="journal article" date="2021" name="PeerJ">
        <title>Extensive microbial diversity within the chicken gut microbiome revealed by metagenomics and culture.</title>
        <authorList>
            <person name="Gilroy R."/>
            <person name="Ravi A."/>
            <person name="Getino M."/>
            <person name="Pursley I."/>
            <person name="Horton D.L."/>
            <person name="Alikhan N.F."/>
            <person name="Baker D."/>
            <person name="Gharbi K."/>
            <person name="Hall N."/>
            <person name="Watson M."/>
            <person name="Adriaenssens E.M."/>
            <person name="Foster-Nyarko E."/>
            <person name="Jarju S."/>
            <person name="Secka A."/>
            <person name="Antonio M."/>
            <person name="Oren A."/>
            <person name="Chaudhuri R.R."/>
            <person name="La Ragione R."/>
            <person name="Hildebrand F."/>
            <person name="Pallen M.J."/>
        </authorList>
    </citation>
    <scope>NUCLEOTIDE SEQUENCE</scope>
    <source>
        <strain evidence="7">CHK123-3438</strain>
    </source>
</reference>
<dbReference type="HAMAP" id="MF_00844_B">
    <property type="entry name" value="RqcH_B"/>
    <property type="match status" value="1"/>
</dbReference>
<dbReference type="AlphaFoldDB" id="A0A9D1KG11"/>
<dbReference type="GO" id="GO:0019843">
    <property type="term" value="F:rRNA binding"/>
    <property type="evidence" value="ECO:0007669"/>
    <property type="project" value="UniProtKB-UniRule"/>
</dbReference>
<dbReference type="GO" id="GO:1990112">
    <property type="term" value="C:RQC complex"/>
    <property type="evidence" value="ECO:0007669"/>
    <property type="project" value="TreeGrafter"/>
</dbReference>
<keyword evidence="2 5" id="KW-0699">rRNA-binding</keyword>
<sequence>MAFDGITIANLVHELKNTIEGGRISKIAQPEKDELLFTVKNYRSSCRLLISASASLPLIYLTETNKQSPLTAPNFCMLLRKHIGSAKILEISQPGLERIIEIKLEHLDEMGDVCRKRLIIEMMGKHSNIIFCREDGTILDSIKHISAQVSSVREVLPGRPYFIPHTVEKLDPLTVTEEEFAAAMKSASMPVSKALYQKFTGISPVIGEEICHLASLDGDQWANQLNDLEQIHLYHTFSVLMEDVKEGRFQPNIIYEGDFSEWEEETDTAKSLPDPEISDDPELAEALAAEKPSAQYDWSEAEPVEFAAVPLTCFSGSRYRVRSFSSISQVLETYYASRNTFTRIRQKSADLRRIVQNALERNYKKYDLQEKQLKDTEKREKYRVYGELLNTYGYELKGGEKELVCMNYYTGKEVRIPLDPQMTAQENSQRFFEKYNKLKRTYEALNQLTLETKAEIDHLESISAALDIALQEADLVQIKEELMEYGYVKKRRSSDKKPKITSRPFHYRSSDGFDIYVGKNNYQNEELTFKIASGNDWWFHAKGMPGSHVIVKSQGKDLPDRTFEEAAALAAYYSKGRENDKVEVDYVQKKAVKKVAGAAPGFVIYHTNYSMVAIPACRLEEVH</sequence>
<proteinExistence type="inferred from homology"/>
<dbReference type="InterPro" id="IPR043682">
    <property type="entry name" value="RqcH_bacterial"/>
</dbReference>
<dbReference type="PANTHER" id="PTHR15239:SF6">
    <property type="entry name" value="RIBOSOME QUALITY CONTROL COMPLEX SUBUNIT NEMF"/>
    <property type="match status" value="1"/>
</dbReference>
<name>A0A9D1KG11_9FIRM</name>
<dbReference type="Proteomes" id="UP000886860">
    <property type="component" value="Unassembled WGS sequence"/>
</dbReference>